<dbReference type="EMBL" id="PVNL01000069">
    <property type="protein sequence ID" value="PRQ06661.1"/>
    <property type="molecule type" value="Genomic_DNA"/>
</dbReference>
<gene>
    <name evidence="2" type="ORF">ENSA7_35370</name>
</gene>
<organism evidence="2 3">
    <name type="scientific">Enhygromyxa salina</name>
    <dbReference type="NCBI Taxonomy" id="215803"/>
    <lineage>
        <taxon>Bacteria</taxon>
        <taxon>Pseudomonadati</taxon>
        <taxon>Myxococcota</taxon>
        <taxon>Polyangia</taxon>
        <taxon>Nannocystales</taxon>
        <taxon>Nannocystaceae</taxon>
        <taxon>Enhygromyxa</taxon>
    </lineage>
</organism>
<evidence type="ECO:0000256" key="1">
    <source>
        <dbReference type="SAM" id="MobiDB-lite"/>
    </source>
</evidence>
<comment type="caution">
    <text evidence="2">The sequence shown here is derived from an EMBL/GenBank/DDBJ whole genome shotgun (WGS) entry which is preliminary data.</text>
</comment>
<evidence type="ECO:0000313" key="2">
    <source>
        <dbReference type="EMBL" id="PRQ06661.1"/>
    </source>
</evidence>
<sequence>MRLAGSARLAGLVIAVALVACKGATSERDITSPSNPGPDPGPDPGWDSDTNPDESEPGERGFSDVIPSQRWPDVPGRVVGLLYQRGQQPWGEALHHAGAFLSDRDLKRTEYAFSTDGSSPYALYFLSPNGGGNNHISRWQVETPGGVTHFDAAMFEASTPNSWGLQHPAHIVEIEVNQGRGGRGLHFVATDLRVLDGHERIPADPTAQLVQVRERFDLLVNDNRPALKRMYAESSRRANARADEHEQWVQAQFFKATIEHVEASERVALAPTWRVETHELAVIIVYRRAASVTVHTHRPRSTGGMDHGPQHSESEFGFGVRLGARYVVSAQGEVALEEVLRVEDASWVTEL</sequence>
<evidence type="ECO:0008006" key="4">
    <source>
        <dbReference type="Google" id="ProtNLM"/>
    </source>
</evidence>
<reference evidence="2 3" key="1">
    <citation type="submission" date="2018-03" db="EMBL/GenBank/DDBJ databases">
        <title>Draft Genome Sequences of the Obligatory Marine Myxobacteria Enhygromyxa salina SWB007.</title>
        <authorList>
            <person name="Poehlein A."/>
            <person name="Moghaddam J.A."/>
            <person name="Harms H."/>
            <person name="Alanjari M."/>
            <person name="Koenig G.M."/>
            <person name="Daniel R."/>
            <person name="Schaeberle T.F."/>
        </authorList>
    </citation>
    <scope>NUCLEOTIDE SEQUENCE [LARGE SCALE GENOMIC DNA]</scope>
    <source>
        <strain evidence="2 3">SWB007</strain>
    </source>
</reference>
<dbReference type="RefSeq" id="WP_146157820.1">
    <property type="nucleotide sequence ID" value="NZ_PVNL01000069.1"/>
</dbReference>
<dbReference type="AlphaFoldDB" id="A0A2S9YNJ2"/>
<dbReference type="PROSITE" id="PS51257">
    <property type="entry name" value="PROKAR_LIPOPROTEIN"/>
    <property type="match status" value="1"/>
</dbReference>
<feature type="region of interest" description="Disordered" evidence="1">
    <location>
        <begin position="25"/>
        <end position="71"/>
    </location>
</feature>
<proteinExistence type="predicted"/>
<name>A0A2S9YNJ2_9BACT</name>
<accession>A0A2S9YNJ2</accession>
<protein>
    <recommendedName>
        <fullName evidence="4">Lipoprotein</fullName>
    </recommendedName>
</protein>
<evidence type="ECO:0000313" key="3">
    <source>
        <dbReference type="Proteomes" id="UP000238823"/>
    </source>
</evidence>
<dbReference type="Proteomes" id="UP000238823">
    <property type="component" value="Unassembled WGS sequence"/>
</dbReference>